<organism evidence="2 3">
    <name type="scientific">Stagnimonas aquatica</name>
    <dbReference type="NCBI Taxonomy" id="2689987"/>
    <lineage>
        <taxon>Bacteria</taxon>
        <taxon>Pseudomonadati</taxon>
        <taxon>Pseudomonadota</taxon>
        <taxon>Gammaproteobacteria</taxon>
        <taxon>Nevskiales</taxon>
        <taxon>Nevskiaceae</taxon>
        <taxon>Stagnimonas</taxon>
    </lineage>
</organism>
<dbReference type="AlphaFoldDB" id="A0A3N0V5E4"/>
<dbReference type="FunCoup" id="A0A3N0V5E4">
    <property type="interactions" value="51"/>
</dbReference>
<dbReference type="Gene3D" id="3.40.630.30">
    <property type="match status" value="1"/>
</dbReference>
<accession>A0A3N0V5E4</accession>
<dbReference type="PROSITE" id="PS51186">
    <property type="entry name" value="GNAT"/>
    <property type="match status" value="1"/>
</dbReference>
<dbReference type="InParanoid" id="A0A3N0V5E4"/>
<dbReference type="GO" id="GO:0016747">
    <property type="term" value="F:acyltransferase activity, transferring groups other than amino-acyl groups"/>
    <property type="evidence" value="ECO:0007669"/>
    <property type="project" value="InterPro"/>
</dbReference>
<comment type="caution">
    <text evidence="2">The sequence shown here is derived from an EMBL/GenBank/DDBJ whole genome shotgun (WGS) entry which is preliminary data.</text>
</comment>
<dbReference type="CDD" id="cd04301">
    <property type="entry name" value="NAT_SF"/>
    <property type="match status" value="1"/>
</dbReference>
<evidence type="ECO:0000313" key="2">
    <source>
        <dbReference type="EMBL" id="ROH87804.1"/>
    </source>
</evidence>
<dbReference type="RefSeq" id="WP_123212528.1">
    <property type="nucleotide sequence ID" value="NZ_RJVO01000007.1"/>
</dbReference>
<sequence>MTEHYAWKRFPELRNSELYALLKLRSEVFVVEQNCVFLDLDDHDQNSEHLLMWDADGALIGYSRLLPPGEKYPECSIGRVVVPLSVRGSGAGRRLMAESIRGSRERFPQGAILIWAQQRLEEFYASFGFVPVSEPELEDGILHVKMRLPAPH</sequence>
<dbReference type="InterPro" id="IPR016181">
    <property type="entry name" value="Acyl_CoA_acyltransferase"/>
</dbReference>
<protein>
    <submittedName>
        <fullName evidence="2">GNAT family N-acetyltransferase</fullName>
    </submittedName>
</protein>
<gene>
    <name evidence="2" type="ORF">ED208_13910</name>
</gene>
<dbReference type="Proteomes" id="UP000282106">
    <property type="component" value="Unassembled WGS sequence"/>
</dbReference>
<proteinExistence type="predicted"/>
<dbReference type="EMBL" id="RJVO01000007">
    <property type="protein sequence ID" value="ROH87804.1"/>
    <property type="molecule type" value="Genomic_DNA"/>
</dbReference>
<feature type="domain" description="N-acetyltransferase" evidence="1">
    <location>
        <begin position="8"/>
        <end position="151"/>
    </location>
</feature>
<evidence type="ECO:0000313" key="3">
    <source>
        <dbReference type="Proteomes" id="UP000282106"/>
    </source>
</evidence>
<dbReference type="SUPFAM" id="SSF55729">
    <property type="entry name" value="Acyl-CoA N-acyltransferases (Nat)"/>
    <property type="match status" value="1"/>
</dbReference>
<reference evidence="2 3" key="1">
    <citation type="submission" date="2018-10" db="EMBL/GenBank/DDBJ databases">
        <authorList>
            <person name="Chen W.-M."/>
        </authorList>
    </citation>
    <scope>NUCLEOTIDE SEQUENCE [LARGE SCALE GENOMIC DNA]</scope>
    <source>
        <strain evidence="2 3">THS-13</strain>
    </source>
</reference>
<keyword evidence="2" id="KW-0808">Transferase</keyword>
<dbReference type="InterPro" id="IPR000182">
    <property type="entry name" value="GNAT_dom"/>
</dbReference>
<evidence type="ECO:0000259" key="1">
    <source>
        <dbReference type="PROSITE" id="PS51186"/>
    </source>
</evidence>
<name>A0A3N0V5E4_9GAMM</name>
<keyword evidence="3" id="KW-1185">Reference proteome</keyword>
<dbReference type="Pfam" id="PF13673">
    <property type="entry name" value="Acetyltransf_10"/>
    <property type="match status" value="1"/>
</dbReference>